<reference evidence="5 6" key="1">
    <citation type="submission" date="2020-07" db="EMBL/GenBank/DDBJ databases">
        <title>Sequencing the genomes of 1000 actinobacteria strains.</title>
        <authorList>
            <person name="Klenk H.-P."/>
        </authorList>
    </citation>
    <scope>NUCLEOTIDE SEQUENCE [LARGE SCALE GENOMIC DNA]</scope>
    <source>
        <strain evidence="5 6">DSM 100723</strain>
    </source>
</reference>
<name>A0A7W3IR16_9ACTN</name>
<evidence type="ECO:0000256" key="3">
    <source>
        <dbReference type="ARBA" id="ARBA00023027"/>
    </source>
</evidence>
<comment type="similarity">
    <text evidence="1">Belongs to the D-isomer specific 2-hydroxyacid dehydrogenase family.</text>
</comment>
<dbReference type="InterPro" id="IPR050857">
    <property type="entry name" value="D-2-hydroxyacid_DH"/>
</dbReference>
<organism evidence="5 6">
    <name type="scientific">Microlunatus kandeliicorticis</name>
    <dbReference type="NCBI Taxonomy" id="1759536"/>
    <lineage>
        <taxon>Bacteria</taxon>
        <taxon>Bacillati</taxon>
        <taxon>Actinomycetota</taxon>
        <taxon>Actinomycetes</taxon>
        <taxon>Propionibacteriales</taxon>
        <taxon>Propionibacteriaceae</taxon>
        <taxon>Microlunatus</taxon>
    </lineage>
</organism>
<evidence type="ECO:0000259" key="4">
    <source>
        <dbReference type="Pfam" id="PF02826"/>
    </source>
</evidence>
<dbReference type="GO" id="GO:0051287">
    <property type="term" value="F:NAD binding"/>
    <property type="evidence" value="ECO:0007669"/>
    <property type="project" value="InterPro"/>
</dbReference>
<dbReference type="Proteomes" id="UP000523079">
    <property type="component" value="Unassembled WGS sequence"/>
</dbReference>
<dbReference type="AlphaFoldDB" id="A0A7W3IR16"/>
<dbReference type="SUPFAM" id="SSF51735">
    <property type="entry name" value="NAD(P)-binding Rossmann-fold domains"/>
    <property type="match status" value="1"/>
</dbReference>
<dbReference type="PANTHER" id="PTHR42789">
    <property type="entry name" value="D-ISOMER SPECIFIC 2-HYDROXYACID DEHYDROGENASE FAMILY PROTEIN (AFU_ORTHOLOGUE AFUA_6G10090)"/>
    <property type="match status" value="1"/>
</dbReference>
<sequence length="331" mass="35552">MILIAMAEPMLSRFFDPERRARLAALGEVRLAPTPTDLLDPATSVLLPDTEVIITGWGSGRVGPEVLDLAPRLRAVVHSAGSVRAFADPVCYDRGVVISSQAWANALPVAEYTLAVILLAAKRVPELTRAYRERRRRPDNHAFLGERGGYGARVGLIGASMVGRRVIELLAPFDLRVSLADPTLTPADAERLGVTLVDLDTLMRDNDVVSLHAPWLPSTEGMIGARELALLPDGATFVNTARGALVDEAALITELERGRIEAVLDVTWPEPPADDSPLWSLPNVTLTPHLAGAAGNELRRLGASAVDEVARALAGDPLVHAVSRERYDTVA</sequence>
<dbReference type="PANTHER" id="PTHR42789:SF1">
    <property type="entry name" value="D-ISOMER SPECIFIC 2-HYDROXYACID DEHYDROGENASE FAMILY PROTEIN (AFU_ORTHOLOGUE AFUA_6G10090)"/>
    <property type="match status" value="1"/>
</dbReference>
<gene>
    <name evidence="5" type="ORF">FHX74_001289</name>
</gene>
<evidence type="ECO:0000313" key="5">
    <source>
        <dbReference type="EMBL" id="MBA8793684.1"/>
    </source>
</evidence>
<dbReference type="EMBL" id="JACGWT010000002">
    <property type="protein sequence ID" value="MBA8793684.1"/>
    <property type="molecule type" value="Genomic_DNA"/>
</dbReference>
<dbReference type="Gene3D" id="3.40.50.720">
    <property type="entry name" value="NAD(P)-binding Rossmann-like Domain"/>
    <property type="match status" value="2"/>
</dbReference>
<evidence type="ECO:0000256" key="2">
    <source>
        <dbReference type="ARBA" id="ARBA00023002"/>
    </source>
</evidence>
<dbReference type="SUPFAM" id="SSF52283">
    <property type="entry name" value="Formate/glycerate dehydrogenase catalytic domain-like"/>
    <property type="match status" value="1"/>
</dbReference>
<proteinExistence type="inferred from homology"/>
<keyword evidence="6" id="KW-1185">Reference proteome</keyword>
<keyword evidence="3" id="KW-0520">NAD</keyword>
<dbReference type="Pfam" id="PF02826">
    <property type="entry name" value="2-Hacid_dh_C"/>
    <property type="match status" value="1"/>
</dbReference>
<dbReference type="RefSeq" id="WP_182559269.1">
    <property type="nucleotide sequence ID" value="NZ_JACGWT010000002.1"/>
</dbReference>
<protein>
    <submittedName>
        <fullName evidence="5">Phosphoglycerate dehydrogenase-like enzyme</fullName>
    </submittedName>
</protein>
<feature type="domain" description="D-isomer specific 2-hydroxyacid dehydrogenase NAD-binding" evidence="4">
    <location>
        <begin position="115"/>
        <end position="291"/>
    </location>
</feature>
<comment type="caution">
    <text evidence="5">The sequence shown here is derived from an EMBL/GenBank/DDBJ whole genome shotgun (WGS) entry which is preliminary data.</text>
</comment>
<dbReference type="CDD" id="cd12167">
    <property type="entry name" value="2-Hacid_dh_8"/>
    <property type="match status" value="1"/>
</dbReference>
<dbReference type="InterPro" id="IPR006140">
    <property type="entry name" value="D-isomer_DH_NAD-bd"/>
</dbReference>
<evidence type="ECO:0000256" key="1">
    <source>
        <dbReference type="ARBA" id="ARBA00005854"/>
    </source>
</evidence>
<evidence type="ECO:0000313" key="6">
    <source>
        <dbReference type="Proteomes" id="UP000523079"/>
    </source>
</evidence>
<dbReference type="InterPro" id="IPR036291">
    <property type="entry name" value="NAD(P)-bd_dom_sf"/>
</dbReference>
<dbReference type="GO" id="GO:0016491">
    <property type="term" value="F:oxidoreductase activity"/>
    <property type="evidence" value="ECO:0007669"/>
    <property type="project" value="UniProtKB-KW"/>
</dbReference>
<accession>A0A7W3IR16</accession>
<keyword evidence="2" id="KW-0560">Oxidoreductase</keyword>